<dbReference type="PANTHER" id="PTHR45085:SF3">
    <property type="entry name" value="S-ADENOSYL-L-METHIONINE-DEPENDENT METHYLTRANSFERASES SUPERFAMILY PROTEIN"/>
    <property type="match status" value="1"/>
</dbReference>
<evidence type="ECO:0000313" key="3">
    <source>
        <dbReference type="EMBL" id="KAI3905436.1"/>
    </source>
</evidence>
<protein>
    <recommendedName>
        <fullName evidence="2">Methyltransferase type 11 domain-containing protein</fullName>
    </recommendedName>
</protein>
<evidence type="ECO:0000256" key="1">
    <source>
        <dbReference type="SAM" id="Phobius"/>
    </source>
</evidence>
<feature type="domain" description="Methyltransferase type 11" evidence="2">
    <location>
        <begin position="172"/>
        <end position="253"/>
    </location>
</feature>
<dbReference type="EMBL" id="JAJJMB010010985">
    <property type="protein sequence ID" value="KAI3905436.1"/>
    <property type="molecule type" value="Genomic_DNA"/>
</dbReference>
<dbReference type="PANTHER" id="PTHR45085">
    <property type="entry name" value="F21J9.14"/>
    <property type="match status" value="1"/>
</dbReference>
<dbReference type="GO" id="GO:0008757">
    <property type="term" value="F:S-adenosylmethionine-dependent methyltransferase activity"/>
    <property type="evidence" value="ECO:0007669"/>
    <property type="project" value="InterPro"/>
</dbReference>
<dbReference type="SUPFAM" id="SSF53335">
    <property type="entry name" value="S-adenosyl-L-methionine-dependent methyltransferases"/>
    <property type="match status" value="1"/>
</dbReference>
<gene>
    <name evidence="3" type="ORF">MKW98_013234</name>
</gene>
<evidence type="ECO:0000259" key="2">
    <source>
        <dbReference type="Pfam" id="PF08241"/>
    </source>
</evidence>
<dbReference type="Pfam" id="PF08241">
    <property type="entry name" value="Methyltransf_11"/>
    <property type="match status" value="1"/>
</dbReference>
<keyword evidence="1" id="KW-1133">Transmembrane helix</keyword>
<keyword evidence="4" id="KW-1185">Reference proteome</keyword>
<dbReference type="Gene3D" id="3.40.50.150">
    <property type="entry name" value="Vaccinia Virus protein VP39"/>
    <property type="match status" value="1"/>
</dbReference>
<organism evidence="3 4">
    <name type="scientific">Papaver atlanticum</name>
    <dbReference type="NCBI Taxonomy" id="357466"/>
    <lineage>
        <taxon>Eukaryota</taxon>
        <taxon>Viridiplantae</taxon>
        <taxon>Streptophyta</taxon>
        <taxon>Embryophyta</taxon>
        <taxon>Tracheophyta</taxon>
        <taxon>Spermatophyta</taxon>
        <taxon>Magnoliopsida</taxon>
        <taxon>Ranunculales</taxon>
        <taxon>Papaveraceae</taxon>
        <taxon>Papaveroideae</taxon>
        <taxon>Papaver</taxon>
    </lineage>
</organism>
<feature type="transmembrane region" description="Helical" evidence="1">
    <location>
        <begin position="72"/>
        <end position="92"/>
    </location>
</feature>
<dbReference type="AlphaFoldDB" id="A0AAD4SH27"/>
<accession>A0AAD4SH27</accession>
<dbReference type="InterPro" id="IPR029063">
    <property type="entry name" value="SAM-dependent_MTases_sf"/>
</dbReference>
<keyword evidence="1" id="KW-0812">Transmembrane</keyword>
<dbReference type="InterPro" id="IPR013216">
    <property type="entry name" value="Methyltransf_11"/>
</dbReference>
<sequence length="310" mass="34720">MWRNSSYHCESALSKPSPKQVATLDGYTLAWYSSPVEQVRMNSFFSVCVIKEQNFLKCSGIRKLMEKHIKILLNRLSCASITIATLTLILLITKTPETCLSSSSKSSSNSIIKFPKSSCDYTHRELVSIDKKNKRIWSTNDWVKKVKSLTELFHEIQNQVGLRLLNNHTKALCVSAGAGHEVMALNQLGVIDVTGVELIESPPLVSRADPHNLPFFDGVFDFGFTAHLTEALFPYRFVYELERTIRSGGVVVVVVEECNADVLGEIKSLFKRCNFVFNFAVSVGSDDVIPSHIDEGPIRACFYISTMLLE</sequence>
<comment type="caution">
    <text evidence="3">The sequence shown here is derived from an EMBL/GenBank/DDBJ whole genome shotgun (WGS) entry which is preliminary data.</text>
</comment>
<proteinExistence type="predicted"/>
<reference evidence="3" key="1">
    <citation type="submission" date="2022-04" db="EMBL/GenBank/DDBJ databases">
        <title>A functionally conserved STORR gene fusion in Papaver species that diverged 16.8 million years ago.</title>
        <authorList>
            <person name="Catania T."/>
        </authorList>
    </citation>
    <scope>NUCLEOTIDE SEQUENCE</scope>
    <source>
        <strain evidence="3">S-188037</strain>
    </source>
</reference>
<name>A0AAD4SH27_9MAGN</name>
<dbReference type="Proteomes" id="UP001202328">
    <property type="component" value="Unassembled WGS sequence"/>
</dbReference>
<evidence type="ECO:0000313" key="4">
    <source>
        <dbReference type="Proteomes" id="UP001202328"/>
    </source>
</evidence>
<keyword evidence="1" id="KW-0472">Membrane</keyword>